<dbReference type="HAMAP" id="MF_00503">
    <property type="entry name" value="Ribosomal_bL9"/>
    <property type="match status" value="1"/>
</dbReference>
<evidence type="ECO:0000313" key="11">
    <source>
        <dbReference type="Proteomes" id="UP000753961"/>
    </source>
</evidence>
<name>A0A953LBF5_9BACT</name>
<evidence type="ECO:0000256" key="7">
    <source>
        <dbReference type="HAMAP-Rule" id="MF_00503"/>
    </source>
</evidence>
<dbReference type="PANTHER" id="PTHR21368">
    <property type="entry name" value="50S RIBOSOMAL PROTEIN L9"/>
    <property type="match status" value="1"/>
</dbReference>
<evidence type="ECO:0000256" key="2">
    <source>
        <dbReference type="ARBA" id="ARBA00022730"/>
    </source>
</evidence>
<dbReference type="Pfam" id="PF03948">
    <property type="entry name" value="Ribosomal_L9_C"/>
    <property type="match status" value="1"/>
</dbReference>
<evidence type="ECO:0000256" key="4">
    <source>
        <dbReference type="ARBA" id="ARBA00022980"/>
    </source>
</evidence>
<evidence type="ECO:0000256" key="5">
    <source>
        <dbReference type="ARBA" id="ARBA00023274"/>
    </source>
</evidence>
<evidence type="ECO:0000259" key="9">
    <source>
        <dbReference type="Pfam" id="PF03948"/>
    </source>
</evidence>
<feature type="domain" description="Ribosomal protein L9" evidence="8">
    <location>
        <begin position="1"/>
        <end position="47"/>
    </location>
</feature>
<dbReference type="NCBIfam" id="TIGR00158">
    <property type="entry name" value="L9"/>
    <property type="match status" value="1"/>
</dbReference>
<dbReference type="Gene3D" id="3.10.430.100">
    <property type="entry name" value="Ribosomal protein L9, C-terminal domain"/>
    <property type="match status" value="1"/>
</dbReference>
<proteinExistence type="inferred from homology"/>
<dbReference type="InterPro" id="IPR020594">
    <property type="entry name" value="Ribosomal_bL9_bac/chp"/>
</dbReference>
<dbReference type="Proteomes" id="UP000753961">
    <property type="component" value="Unassembled WGS sequence"/>
</dbReference>
<dbReference type="InterPro" id="IPR000244">
    <property type="entry name" value="Ribosomal_bL9"/>
</dbReference>
<comment type="similarity">
    <text evidence="1 7">Belongs to the bacterial ribosomal protein bL9 family.</text>
</comment>
<dbReference type="InterPro" id="IPR036935">
    <property type="entry name" value="Ribosomal_bL9_N_sf"/>
</dbReference>
<dbReference type="EMBL" id="JAHVHU010000009">
    <property type="protein sequence ID" value="MBY5958511.1"/>
    <property type="molecule type" value="Genomic_DNA"/>
</dbReference>
<dbReference type="GO" id="GO:1990904">
    <property type="term" value="C:ribonucleoprotein complex"/>
    <property type="evidence" value="ECO:0007669"/>
    <property type="project" value="UniProtKB-KW"/>
</dbReference>
<gene>
    <name evidence="7 10" type="primary">rplI</name>
    <name evidence="10" type="ORF">KUV50_10230</name>
</gene>
<dbReference type="AlphaFoldDB" id="A0A953LBF5"/>
<dbReference type="InterPro" id="IPR020069">
    <property type="entry name" value="Ribosomal_bL9_C"/>
</dbReference>
<evidence type="ECO:0000256" key="3">
    <source>
        <dbReference type="ARBA" id="ARBA00022884"/>
    </source>
</evidence>
<accession>A0A953LBF5</accession>
<dbReference type="GO" id="GO:0003735">
    <property type="term" value="F:structural constituent of ribosome"/>
    <property type="evidence" value="ECO:0007669"/>
    <property type="project" value="InterPro"/>
</dbReference>
<comment type="function">
    <text evidence="7">Binds to the 23S rRNA.</text>
</comment>
<dbReference type="InterPro" id="IPR036791">
    <property type="entry name" value="Ribosomal_bL9_C_sf"/>
</dbReference>
<keyword evidence="11" id="KW-1185">Reference proteome</keyword>
<evidence type="ECO:0000259" key="8">
    <source>
        <dbReference type="Pfam" id="PF01281"/>
    </source>
</evidence>
<dbReference type="InterPro" id="IPR020070">
    <property type="entry name" value="Ribosomal_bL9_N"/>
</dbReference>
<dbReference type="GO" id="GO:0006412">
    <property type="term" value="P:translation"/>
    <property type="evidence" value="ECO:0007669"/>
    <property type="project" value="UniProtKB-UniRule"/>
</dbReference>
<dbReference type="RefSeq" id="WP_222580051.1">
    <property type="nucleotide sequence ID" value="NZ_JAHVHU010000009.1"/>
</dbReference>
<keyword evidence="4 7" id="KW-0689">Ribosomal protein</keyword>
<comment type="caution">
    <text evidence="10">The sequence shown here is derived from an EMBL/GenBank/DDBJ whole genome shotgun (WGS) entry which is preliminary data.</text>
</comment>
<dbReference type="Pfam" id="PF01281">
    <property type="entry name" value="Ribosomal_L9_N"/>
    <property type="match status" value="1"/>
</dbReference>
<dbReference type="SUPFAM" id="SSF55658">
    <property type="entry name" value="L9 N-domain-like"/>
    <property type="match status" value="1"/>
</dbReference>
<dbReference type="GO" id="GO:0005840">
    <property type="term" value="C:ribosome"/>
    <property type="evidence" value="ECO:0007669"/>
    <property type="project" value="UniProtKB-KW"/>
</dbReference>
<keyword evidence="5 7" id="KW-0687">Ribonucleoprotein</keyword>
<reference evidence="10" key="1">
    <citation type="submission" date="2021-06" db="EMBL/GenBank/DDBJ databases">
        <title>44 bacteria genomes isolated from Dapeng, Shenzhen.</title>
        <authorList>
            <person name="Zheng W."/>
            <person name="Yu S."/>
            <person name="Huang Y."/>
        </authorList>
    </citation>
    <scope>NUCLEOTIDE SEQUENCE</scope>
    <source>
        <strain evidence="10">DP5N28-2</strain>
    </source>
</reference>
<dbReference type="GO" id="GO:0019843">
    <property type="term" value="F:rRNA binding"/>
    <property type="evidence" value="ECO:0007669"/>
    <property type="project" value="UniProtKB-UniRule"/>
</dbReference>
<keyword evidence="2 7" id="KW-0699">rRNA-binding</keyword>
<dbReference type="Gene3D" id="3.40.5.10">
    <property type="entry name" value="Ribosomal protein L9, N-terminal domain"/>
    <property type="match status" value="1"/>
</dbReference>
<protein>
    <recommendedName>
        <fullName evidence="6 7">Large ribosomal subunit protein bL9</fullName>
    </recommendedName>
</protein>
<feature type="domain" description="Large ribosomal subunit protein bL9 C-terminal" evidence="9">
    <location>
        <begin position="65"/>
        <end position="146"/>
    </location>
</feature>
<dbReference type="InterPro" id="IPR009027">
    <property type="entry name" value="Ribosomal_bL9/RNase_H1_N"/>
</dbReference>
<dbReference type="SUPFAM" id="SSF55653">
    <property type="entry name" value="Ribosomal protein L9 C-domain"/>
    <property type="match status" value="1"/>
</dbReference>
<sequence length="148" mass="16315">MDIILLKDIEKLGEKHDVVSVKPGFARNYLIPQGLAKAANKSNLKTLNHILQREEAKELEKLSDYKEIADSLDGKVLRIGAKSGAEGKIFGSVTALQISQAIKEQLGTDIPRKKISLVEEVKTLGTYQAEIAFHKEVKGNISFEVVSE</sequence>
<keyword evidence="3 7" id="KW-0694">RNA-binding</keyword>
<evidence type="ECO:0000256" key="6">
    <source>
        <dbReference type="ARBA" id="ARBA00035292"/>
    </source>
</evidence>
<evidence type="ECO:0000313" key="10">
    <source>
        <dbReference type="EMBL" id="MBY5958511.1"/>
    </source>
</evidence>
<evidence type="ECO:0000256" key="1">
    <source>
        <dbReference type="ARBA" id="ARBA00010605"/>
    </source>
</evidence>
<organism evidence="10 11">
    <name type="scientific">Membranihabitans marinus</name>
    <dbReference type="NCBI Taxonomy" id="1227546"/>
    <lineage>
        <taxon>Bacteria</taxon>
        <taxon>Pseudomonadati</taxon>
        <taxon>Bacteroidota</taxon>
        <taxon>Saprospiria</taxon>
        <taxon>Saprospirales</taxon>
        <taxon>Saprospiraceae</taxon>
        <taxon>Membranihabitans</taxon>
    </lineage>
</organism>